<gene>
    <name evidence="13" type="ORF">GAK30_02605</name>
</gene>
<dbReference type="AlphaFoldDB" id="A0A7V8FMR7"/>
<evidence type="ECO:0000256" key="10">
    <source>
        <dbReference type="ARBA" id="ARBA00023237"/>
    </source>
</evidence>
<keyword evidence="6 11" id="KW-0732">Signal</keyword>
<dbReference type="Gene3D" id="2.40.160.10">
    <property type="entry name" value="Porin"/>
    <property type="match status" value="1"/>
</dbReference>
<evidence type="ECO:0000259" key="12">
    <source>
        <dbReference type="Pfam" id="PF13609"/>
    </source>
</evidence>
<dbReference type="Proteomes" id="UP000461670">
    <property type="component" value="Unassembled WGS sequence"/>
</dbReference>
<keyword evidence="4" id="KW-1134">Transmembrane beta strand</keyword>
<comment type="subunit">
    <text evidence="2">Homotrimer.</text>
</comment>
<evidence type="ECO:0000256" key="4">
    <source>
        <dbReference type="ARBA" id="ARBA00022452"/>
    </source>
</evidence>
<evidence type="ECO:0000256" key="9">
    <source>
        <dbReference type="ARBA" id="ARBA00023136"/>
    </source>
</evidence>
<dbReference type="GO" id="GO:0015288">
    <property type="term" value="F:porin activity"/>
    <property type="evidence" value="ECO:0007669"/>
    <property type="project" value="UniProtKB-KW"/>
</dbReference>
<dbReference type="GO" id="GO:0006811">
    <property type="term" value="P:monoatomic ion transport"/>
    <property type="evidence" value="ECO:0007669"/>
    <property type="project" value="UniProtKB-KW"/>
</dbReference>
<sequence>MKKTMPWRYAAGALGTAALAWTGLAQAQSNVQIYGLMDVGVEHLSTVQGNQPKTRMPTVTGGQMASRLGFRGTEDLGNGLKAVFVMEAGISPAKGNSQQSGRMFGRQSYIGLSSNDWGTLSFGRQYLMSLYALQGSDLMGPAVFGLGSLDAYIPNQRVDNSVVWRGTWGAWTLGAAYSLARDGAAPSNCGDDRKPGACGAWSALVKYDAPTWGLALAQDSLKGTAGSGFFGQPSGVTVVAGSRDDRTLLTGYVKFGDTRVGAGWIRHTLKAQPEDYRSNQYYLAVSQPLTAAFVLDATYTYLDARRADSDAQLVSLRLNYNLSKRTALYALVGRVFNGDAVGYSVSGGTSAPASPGLGRDQTGYMIGMRHSF</sequence>
<evidence type="ECO:0000256" key="5">
    <source>
        <dbReference type="ARBA" id="ARBA00022692"/>
    </source>
</evidence>
<evidence type="ECO:0000313" key="13">
    <source>
        <dbReference type="EMBL" id="KAF1020273.1"/>
    </source>
</evidence>
<evidence type="ECO:0000256" key="8">
    <source>
        <dbReference type="ARBA" id="ARBA00023114"/>
    </source>
</evidence>
<organism evidence="13 14">
    <name type="scientific">Paracidovorax wautersii</name>
    <dbReference type="NCBI Taxonomy" id="1177982"/>
    <lineage>
        <taxon>Bacteria</taxon>
        <taxon>Pseudomonadati</taxon>
        <taxon>Pseudomonadota</taxon>
        <taxon>Betaproteobacteria</taxon>
        <taxon>Burkholderiales</taxon>
        <taxon>Comamonadaceae</taxon>
        <taxon>Paracidovorax</taxon>
    </lineage>
</organism>
<name>A0A7V8FMR7_9BURK</name>
<dbReference type="InterPro" id="IPR002299">
    <property type="entry name" value="Porin_Neis"/>
</dbReference>
<keyword evidence="8" id="KW-0626">Porin</keyword>
<evidence type="ECO:0000313" key="14">
    <source>
        <dbReference type="Proteomes" id="UP000461670"/>
    </source>
</evidence>
<dbReference type="InterPro" id="IPR050298">
    <property type="entry name" value="Gram-neg_bact_OMP"/>
</dbReference>
<accession>A0A7V8FMR7</accession>
<evidence type="ECO:0000256" key="1">
    <source>
        <dbReference type="ARBA" id="ARBA00004571"/>
    </source>
</evidence>
<keyword evidence="5" id="KW-0812">Transmembrane</keyword>
<feature type="chain" id="PRO_5030718425" evidence="11">
    <location>
        <begin position="28"/>
        <end position="372"/>
    </location>
</feature>
<dbReference type="Pfam" id="PF13609">
    <property type="entry name" value="Porin_4"/>
    <property type="match status" value="1"/>
</dbReference>
<dbReference type="SUPFAM" id="SSF56935">
    <property type="entry name" value="Porins"/>
    <property type="match status" value="1"/>
</dbReference>
<dbReference type="EMBL" id="WNDQ01000038">
    <property type="protein sequence ID" value="KAF1020273.1"/>
    <property type="molecule type" value="Genomic_DNA"/>
</dbReference>
<dbReference type="CDD" id="cd00342">
    <property type="entry name" value="gram_neg_porins"/>
    <property type="match status" value="1"/>
</dbReference>
<dbReference type="PRINTS" id="PR00184">
    <property type="entry name" value="NEISSPPORIN"/>
</dbReference>
<keyword evidence="7" id="KW-0406">Ion transport</keyword>
<dbReference type="InterPro" id="IPR033900">
    <property type="entry name" value="Gram_neg_porin_domain"/>
</dbReference>
<evidence type="ECO:0000256" key="3">
    <source>
        <dbReference type="ARBA" id="ARBA00022448"/>
    </source>
</evidence>
<dbReference type="InterPro" id="IPR023614">
    <property type="entry name" value="Porin_dom_sf"/>
</dbReference>
<comment type="subcellular location">
    <subcellularLocation>
        <location evidence="1">Cell outer membrane</location>
        <topology evidence="1">Multi-pass membrane protein</topology>
    </subcellularLocation>
</comment>
<dbReference type="PANTHER" id="PTHR34501">
    <property type="entry name" value="PROTEIN YDDL-RELATED"/>
    <property type="match status" value="1"/>
</dbReference>
<keyword evidence="10" id="KW-0998">Cell outer membrane</keyword>
<keyword evidence="9" id="KW-0472">Membrane</keyword>
<dbReference type="GO" id="GO:0046930">
    <property type="term" value="C:pore complex"/>
    <property type="evidence" value="ECO:0007669"/>
    <property type="project" value="UniProtKB-KW"/>
</dbReference>
<comment type="caution">
    <text evidence="13">The sequence shown here is derived from an EMBL/GenBank/DDBJ whole genome shotgun (WGS) entry which is preliminary data.</text>
</comment>
<dbReference type="GO" id="GO:0009279">
    <property type="term" value="C:cell outer membrane"/>
    <property type="evidence" value="ECO:0007669"/>
    <property type="project" value="UniProtKB-SubCell"/>
</dbReference>
<protein>
    <submittedName>
        <fullName evidence="13">Outer membrane porin protein 32</fullName>
    </submittedName>
</protein>
<keyword evidence="3" id="KW-0813">Transport</keyword>
<feature type="domain" description="Porin" evidence="12">
    <location>
        <begin position="16"/>
        <end position="339"/>
    </location>
</feature>
<evidence type="ECO:0000256" key="2">
    <source>
        <dbReference type="ARBA" id="ARBA00011233"/>
    </source>
</evidence>
<reference evidence="14" key="1">
    <citation type="journal article" date="2020" name="MBio">
        <title>Horizontal gene transfer to a defensive symbiont with a reduced genome amongst a multipartite beetle microbiome.</title>
        <authorList>
            <person name="Waterworth S.C."/>
            <person name="Florez L.V."/>
            <person name="Rees E.R."/>
            <person name="Hertweck C."/>
            <person name="Kaltenpoth M."/>
            <person name="Kwan J.C."/>
        </authorList>
    </citation>
    <scope>NUCLEOTIDE SEQUENCE [LARGE SCALE GENOMIC DNA]</scope>
</reference>
<proteinExistence type="predicted"/>
<evidence type="ECO:0000256" key="7">
    <source>
        <dbReference type="ARBA" id="ARBA00023065"/>
    </source>
</evidence>
<feature type="signal peptide" evidence="11">
    <location>
        <begin position="1"/>
        <end position="27"/>
    </location>
</feature>
<dbReference type="PANTHER" id="PTHR34501:SF9">
    <property type="entry name" value="MAJOR OUTER MEMBRANE PROTEIN P.IA"/>
    <property type="match status" value="1"/>
</dbReference>
<evidence type="ECO:0000256" key="6">
    <source>
        <dbReference type="ARBA" id="ARBA00022729"/>
    </source>
</evidence>
<evidence type="ECO:0000256" key="11">
    <source>
        <dbReference type="SAM" id="SignalP"/>
    </source>
</evidence>